<reference evidence="1 2" key="1">
    <citation type="journal article" date="2019" name="Nat. Med.">
        <title>A library of human gut bacterial isolates paired with longitudinal multiomics data enables mechanistic microbiome research.</title>
        <authorList>
            <person name="Poyet M."/>
            <person name="Groussin M."/>
            <person name="Gibbons S.M."/>
            <person name="Avila-Pacheco J."/>
            <person name="Jiang X."/>
            <person name="Kearney S.M."/>
            <person name="Perrotta A.R."/>
            <person name="Berdy B."/>
            <person name="Zhao S."/>
            <person name="Lieberman T.D."/>
            <person name="Swanson P.K."/>
            <person name="Smith M."/>
            <person name="Roesemann S."/>
            <person name="Alexander J.E."/>
            <person name="Rich S.A."/>
            <person name="Livny J."/>
            <person name="Vlamakis H."/>
            <person name="Clish C."/>
            <person name="Bullock K."/>
            <person name="Deik A."/>
            <person name="Scott J."/>
            <person name="Pierce K.A."/>
            <person name="Xavier R.J."/>
            <person name="Alm E.J."/>
        </authorList>
    </citation>
    <scope>NUCLEOTIDE SEQUENCE [LARGE SCALE GENOMIC DNA]</scope>
    <source>
        <strain evidence="1 2">BIOML-A122</strain>
    </source>
</reference>
<dbReference type="Proteomes" id="UP000469427">
    <property type="component" value="Unassembled WGS sequence"/>
</dbReference>
<comment type="caution">
    <text evidence="1">The sequence shown here is derived from an EMBL/GenBank/DDBJ whole genome shotgun (WGS) entry which is preliminary data.</text>
</comment>
<dbReference type="RefSeq" id="WP_149937462.1">
    <property type="nucleotide sequence ID" value="NZ_JANUTN010000003.1"/>
</dbReference>
<organism evidence="1 2">
    <name type="scientific">Phocaeicola vulgatus</name>
    <name type="common">Bacteroides vulgatus</name>
    <dbReference type="NCBI Taxonomy" id="821"/>
    <lineage>
        <taxon>Bacteria</taxon>
        <taxon>Pseudomonadati</taxon>
        <taxon>Bacteroidota</taxon>
        <taxon>Bacteroidia</taxon>
        <taxon>Bacteroidales</taxon>
        <taxon>Bacteroidaceae</taxon>
        <taxon>Phocaeicola</taxon>
    </lineage>
</organism>
<protein>
    <submittedName>
        <fullName evidence="1">Uncharacterized protein</fullName>
    </submittedName>
</protein>
<dbReference type="EMBL" id="WDBI01000021">
    <property type="protein sequence ID" value="KAB6525433.1"/>
    <property type="molecule type" value="Genomic_DNA"/>
</dbReference>
<gene>
    <name evidence="1" type="ORF">GAY98_13765</name>
</gene>
<dbReference type="AlphaFoldDB" id="A0A6I1A253"/>
<accession>A0A6I1A253</accession>
<name>A0A6I1A253_PHOVU</name>
<evidence type="ECO:0000313" key="1">
    <source>
        <dbReference type="EMBL" id="KAB6525433.1"/>
    </source>
</evidence>
<proteinExistence type="predicted"/>
<sequence length="80" mass="9302">MGIVEKKLRTMAIRALCQGGFMKVNWCMRNEVKYTIESINVEVLIGTPDEDFKKYRGVGDKVLVEILKIRDKVKSLYNYD</sequence>
<evidence type="ECO:0000313" key="2">
    <source>
        <dbReference type="Proteomes" id="UP000469427"/>
    </source>
</evidence>